<sequence length="64" mass="7664">MKRYTKADLEELVYCQLQNLNAMHDLLRIMKTQNELLENANKKLGEEVSDFKQRYYTTPGRGRR</sequence>
<protein>
    <recommendedName>
        <fullName evidence="4">Transposase</fullName>
    </recommendedName>
</protein>
<reference evidence="2" key="1">
    <citation type="submission" date="2023-06" db="EMBL/GenBank/DDBJ databases">
        <title>Genomic of Agaribacillus aureum.</title>
        <authorList>
            <person name="Wang G."/>
        </authorList>
    </citation>
    <scope>NUCLEOTIDE SEQUENCE</scope>
    <source>
        <strain evidence="2">BMA12</strain>
    </source>
</reference>
<evidence type="ECO:0008006" key="4">
    <source>
        <dbReference type="Google" id="ProtNLM"/>
    </source>
</evidence>
<accession>A0ABT8LBS2</accession>
<proteinExistence type="predicted"/>
<dbReference type="Proteomes" id="UP001172083">
    <property type="component" value="Unassembled WGS sequence"/>
</dbReference>
<organism evidence="2 3">
    <name type="scientific">Agaribacillus aureus</name>
    <dbReference type="NCBI Taxonomy" id="3051825"/>
    <lineage>
        <taxon>Bacteria</taxon>
        <taxon>Pseudomonadati</taxon>
        <taxon>Bacteroidota</taxon>
        <taxon>Cytophagia</taxon>
        <taxon>Cytophagales</taxon>
        <taxon>Splendidivirgaceae</taxon>
        <taxon>Agaribacillus</taxon>
    </lineage>
</organism>
<keyword evidence="1" id="KW-0175">Coiled coil</keyword>
<evidence type="ECO:0000313" key="3">
    <source>
        <dbReference type="Proteomes" id="UP001172083"/>
    </source>
</evidence>
<dbReference type="EMBL" id="JAUJEB010000006">
    <property type="protein sequence ID" value="MDN5215233.1"/>
    <property type="molecule type" value="Genomic_DNA"/>
</dbReference>
<name>A0ABT8LBS2_9BACT</name>
<gene>
    <name evidence="2" type="ORF">QQ020_24350</name>
</gene>
<evidence type="ECO:0000313" key="2">
    <source>
        <dbReference type="EMBL" id="MDN5215233.1"/>
    </source>
</evidence>
<evidence type="ECO:0000256" key="1">
    <source>
        <dbReference type="SAM" id="Coils"/>
    </source>
</evidence>
<feature type="coiled-coil region" evidence="1">
    <location>
        <begin position="23"/>
        <end position="54"/>
    </location>
</feature>
<comment type="caution">
    <text evidence="2">The sequence shown here is derived from an EMBL/GenBank/DDBJ whole genome shotgun (WGS) entry which is preliminary data.</text>
</comment>
<keyword evidence="3" id="KW-1185">Reference proteome</keyword>
<dbReference type="RefSeq" id="WP_346760571.1">
    <property type="nucleotide sequence ID" value="NZ_JAUJEB010000006.1"/>
</dbReference>